<dbReference type="SUPFAM" id="SSF116734">
    <property type="entry name" value="DNA methylase specificity domain"/>
    <property type="match status" value="2"/>
</dbReference>
<evidence type="ECO:0000256" key="3">
    <source>
        <dbReference type="ARBA" id="ARBA00023125"/>
    </source>
</evidence>
<accession>A0AAE8SC52</accession>
<dbReference type="InterPro" id="IPR000055">
    <property type="entry name" value="Restrct_endonuc_typeI_TRD"/>
</dbReference>
<keyword evidence="3" id="KW-0238">DNA-binding</keyword>
<evidence type="ECO:0000259" key="5">
    <source>
        <dbReference type="Pfam" id="PF01420"/>
    </source>
</evidence>
<dbReference type="CDD" id="cd17525">
    <property type="entry name" value="RMtype1_S_Eco15ORF14057P-TRD1-CR1_like"/>
    <property type="match status" value="1"/>
</dbReference>
<dbReference type="GO" id="GO:0003677">
    <property type="term" value="F:DNA binding"/>
    <property type="evidence" value="ECO:0007669"/>
    <property type="project" value="UniProtKB-KW"/>
</dbReference>
<organism evidence="6 7">
    <name type="scientific">Latilactobacillus sakei</name>
    <name type="common">Lactobacillus sakei</name>
    <dbReference type="NCBI Taxonomy" id="1599"/>
    <lineage>
        <taxon>Bacteria</taxon>
        <taxon>Bacillati</taxon>
        <taxon>Bacillota</taxon>
        <taxon>Bacilli</taxon>
        <taxon>Lactobacillales</taxon>
        <taxon>Lactobacillaceae</taxon>
        <taxon>Latilactobacillus</taxon>
    </lineage>
</organism>
<dbReference type="AlphaFoldDB" id="A0AAE8SC52"/>
<comment type="similarity">
    <text evidence="1">Belongs to the type-I restriction system S methylase family.</text>
</comment>
<name>A0AAE8SC52_LATSK</name>
<dbReference type="PANTHER" id="PTHR30408">
    <property type="entry name" value="TYPE-1 RESTRICTION ENZYME ECOKI SPECIFICITY PROTEIN"/>
    <property type="match status" value="1"/>
</dbReference>
<evidence type="ECO:0000313" key="6">
    <source>
        <dbReference type="EMBL" id="SPE23801.1"/>
    </source>
</evidence>
<sequence length="415" mass="47221">MSNKVPQIRFNGYSDDWEERKLGDISKVIDPHPSHRAPAATEEGIPFIGIGDVNEIGNINYKTARIVDAKIFDEHHNRYDLSIPSIGIGRVASLGKVIRLRDDIGKYVVSPTMSVIQFTNNNDLDFLYSNMNTPIFQKQFKSFSNGSTRQSVGIQDLRILMVSLPVDIEEQQKIGSFFKQLDDTIALHQRKLDLLKEQKKGYLQKMFPKNGAKVPELRFAGFADDWEERKFENNIVSIQTGTNLLGTDANEGTPLLKMGNIQRGYFSFNKLEYLDSNSNVESENIVNYGDFLFNTRNTLELVGKGATWTGMSGKYAFNSNIARFKFNGIDTIFFNYLYNTQQVISQVHARAVGTTSVAAVYPRDLNSLLYYLPSIEEQKKIGSFFNQLDNTIALHQRKLELLKEQKKGFLQKMFV</sequence>
<keyword evidence="2" id="KW-0680">Restriction system</keyword>
<keyword evidence="4" id="KW-0175">Coiled coil</keyword>
<feature type="coiled-coil region" evidence="4">
    <location>
        <begin position="385"/>
        <end position="412"/>
    </location>
</feature>
<protein>
    <submittedName>
        <fullName evidence="6">EcoKI restriction-modification system protein HsdS</fullName>
    </submittedName>
</protein>
<dbReference type="InterPro" id="IPR044946">
    <property type="entry name" value="Restrct_endonuc_typeI_TRD_sf"/>
</dbReference>
<evidence type="ECO:0000256" key="4">
    <source>
        <dbReference type="SAM" id="Coils"/>
    </source>
</evidence>
<dbReference type="Gene3D" id="3.90.220.20">
    <property type="entry name" value="DNA methylase specificity domains"/>
    <property type="match status" value="2"/>
</dbReference>
<feature type="domain" description="Type I restriction modification DNA specificity" evidence="5">
    <location>
        <begin position="225"/>
        <end position="403"/>
    </location>
</feature>
<reference evidence="6 7" key="1">
    <citation type="submission" date="2018-02" db="EMBL/GenBank/DDBJ databases">
        <authorList>
            <person name="Rodrigo-Torres L."/>
            <person name="Arahal R. D."/>
            <person name="Lucena T."/>
        </authorList>
    </citation>
    <scope>NUCLEOTIDE SEQUENCE [LARGE SCALE GENOMIC DNA]</scope>
    <source>
        <strain evidence="6 7">CECT 9267</strain>
    </source>
</reference>
<dbReference type="GO" id="GO:0009307">
    <property type="term" value="P:DNA restriction-modification system"/>
    <property type="evidence" value="ECO:0007669"/>
    <property type="project" value="UniProtKB-KW"/>
</dbReference>
<dbReference type="EMBL" id="OKRC01000016">
    <property type="protein sequence ID" value="SPE23801.1"/>
    <property type="molecule type" value="Genomic_DNA"/>
</dbReference>
<feature type="domain" description="Type I restriction modification DNA specificity" evidence="5">
    <location>
        <begin position="15"/>
        <end position="196"/>
    </location>
</feature>
<dbReference type="InterPro" id="IPR052021">
    <property type="entry name" value="Type-I_RS_S_subunit"/>
</dbReference>
<evidence type="ECO:0000256" key="1">
    <source>
        <dbReference type="ARBA" id="ARBA00010923"/>
    </source>
</evidence>
<evidence type="ECO:0000313" key="7">
    <source>
        <dbReference type="Proteomes" id="UP000239650"/>
    </source>
</evidence>
<dbReference type="RefSeq" id="WP_181065593.1">
    <property type="nucleotide sequence ID" value="NZ_OKRC01000016.1"/>
</dbReference>
<comment type="caution">
    <text evidence="6">The sequence shown here is derived from an EMBL/GenBank/DDBJ whole genome shotgun (WGS) entry which is preliminary data.</text>
</comment>
<dbReference type="Proteomes" id="UP000239650">
    <property type="component" value="Unassembled WGS sequence"/>
</dbReference>
<gene>
    <name evidence="6" type="ORF">LAS9267_02069</name>
</gene>
<evidence type="ECO:0000256" key="2">
    <source>
        <dbReference type="ARBA" id="ARBA00022747"/>
    </source>
</evidence>
<dbReference type="PANTHER" id="PTHR30408:SF12">
    <property type="entry name" value="TYPE I RESTRICTION ENZYME MJAVIII SPECIFICITY SUBUNIT"/>
    <property type="match status" value="1"/>
</dbReference>
<feature type="coiled-coil region" evidence="4">
    <location>
        <begin position="178"/>
        <end position="205"/>
    </location>
</feature>
<proteinExistence type="inferred from homology"/>
<dbReference type="Pfam" id="PF01420">
    <property type="entry name" value="Methylase_S"/>
    <property type="match status" value="2"/>
</dbReference>